<dbReference type="RefSeq" id="WP_163044509.1">
    <property type="nucleotide sequence ID" value="NZ_JAAAMJ010000010.1"/>
</dbReference>
<keyword evidence="3" id="KW-1185">Reference proteome</keyword>
<name>A0A6L9MIX5_9HYPH</name>
<evidence type="ECO:0000313" key="2">
    <source>
        <dbReference type="EMBL" id="NDV87757.1"/>
    </source>
</evidence>
<gene>
    <name evidence="2" type="ORF">GTW51_13705</name>
</gene>
<accession>A0A6L9MIX5</accession>
<evidence type="ECO:0000256" key="1">
    <source>
        <dbReference type="SAM" id="MobiDB-lite"/>
    </source>
</evidence>
<feature type="region of interest" description="Disordered" evidence="1">
    <location>
        <begin position="291"/>
        <end position="332"/>
    </location>
</feature>
<sequence>MKDKAPRIFRSLEKEAGRGGFDTVVRAAVASYAALRSPSEHQARSLGRLLVPVWGKLTLETQSGIAFTLAAAPSLPRAVVECLLAAPAAIAEPFLRSSRCLTADDVAALAGSPDPLLRQIAAARADSPASSAPLSPAVRAETAPVLAVTAPESAAALPAAIPNSAAEARATLRKLVQPGAAPKARTTPGTIQEIIAAARSGEIGRAYRGLAQFLDLAPDAMNELVAEPEGDMLASALKAMRVGSGDALTILMLLKPRIGLHVHAFQAMKSRYRELDAEICRIRLRMPARPAGTVSPALQPRAAELEPRLRSAEPRAAFGRRRTAPSAATGTR</sequence>
<dbReference type="Proteomes" id="UP000476332">
    <property type="component" value="Unassembled WGS sequence"/>
</dbReference>
<feature type="compositionally biased region" description="Basic and acidic residues" evidence="1">
    <location>
        <begin position="303"/>
        <end position="313"/>
    </location>
</feature>
<reference evidence="2 3" key="1">
    <citation type="submission" date="2020-01" db="EMBL/GenBank/DDBJ databases">
        <title>Genomes of bacteria type strains.</title>
        <authorList>
            <person name="Chen J."/>
            <person name="Zhu S."/>
            <person name="Chen J."/>
        </authorList>
    </citation>
    <scope>NUCLEOTIDE SEQUENCE [LARGE SCALE GENOMIC DNA]</scope>
    <source>
        <strain evidence="2 3">KCTC 52919</strain>
    </source>
</reference>
<evidence type="ECO:0000313" key="3">
    <source>
        <dbReference type="Proteomes" id="UP000476332"/>
    </source>
</evidence>
<comment type="caution">
    <text evidence="2">The sequence shown here is derived from an EMBL/GenBank/DDBJ whole genome shotgun (WGS) entry which is preliminary data.</text>
</comment>
<proteinExistence type="predicted"/>
<dbReference type="EMBL" id="JAAAMJ010000010">
    <property type="protein sequence ID" value="NDV87757.1"/>
    <property type="molecule type" value="Genomic_DNA"/>
</dbReference>
<dbReference type="AlphaFoldDB" id="A0A6L9MIX5"/>
<organism evidence="2 3">
    <name type="scientific">Aurantimonas aggregata</name>
    <dbReference type="NCBI Taxonomy" id="2047720"/>
    <lineage>
        <taxon>Bacteria</taxon>
        <taxon>Pseudomonadati</taxon>
        <taxon>Pseudomonadota</taxon>
        <taxon>Alphaproteobacteria</taxon>
        <taxon>Hyphomicrobiales</taxon>
        <taxon>Aurantimonadaceae</taxon>
        <taxon>Aurantimonas</taxon>
    </lineage>
</organism>
<evidence type="ECO:0008006" key="4">
    <source>
        <dbReference type="Google" id="ProtNLM"/>
    </source>
</evidence>
<protein>
    <recommendedName>
        <fullName evidence="4">DUF2336 domain-containing protein</fullName>
    </recommendedName>
</protein>